<dbReference type="EMBL" id="CAJPIJ010000124">
    <property type="protein sequence ID" value="CAG1981970.1"/>
    <property type="molecule type" value="Genomic_DNA"/>
</dbReference>
<evidence type="ECO:0000313" key="3">
    <source>
        <dbReference type="Proteomes" id="UP000746612"/>
    </source>
</evidence>
<protein>
    <submittedName>
        <fullName evidence="2">Uncharacterized protein</fullName>
    </submittedName>
</protein>
<evidence type="ECO:0000313" key="2">
    <source>
        <dbReference type="EMBL" id="CAG1981970.1"/>
    </source>
</evidence>
<feature type="signal peptide" evidence="1">
    <location>
        <begin position="1"/>
        <end position="23"/>
    </location>
</feature>
<name>A0A9N8RBU8_GIBZA</name>
<keyword evidence="1" id="KW-0732">Signal</keyword>
<dbReference type="AlphaFoldDB" id="A0A9N8RBU8"/>
<feature type="chain" id="PRO_5040121872" evidence="1">
    <location>
        <begin position="24"/>
        <end position="86"/>
    </location>
</feature>
<sequence length="86" mass="9044">MKYSTTTVILSLSSAVFITGAFCQEINCADGASEEACETNCSCVCWGDIMHCAGDGNTCPPGVLQNCEIFCSCANNKKVPAVEVHT</sequence>
<comment type="caution">
    <text evidence="2">The sequence shown here is derived from an EMBL/GenBank/DDBJ whole genome shotgun (WGS) entry which is preliminary data.</text>
</comment>
<proteinExistence type="predicted"/>
<accession>A0A9N8RBU8</accession>
<evidence type="ECO:0000256" key="1">
    <source>
        <dbReference type="SAM" id="SignalP"/>
    </source>
</evidence>
<gene>
    <name evidence="2" type="ORF">MDCFG202_LOCUS218594</name>
</gene>
<organism evidence="2 3">
    <name type="scientific">Gibberella zeae</name>
    <name type="common">Wheat head blight fungus</name>
    <name type="synonym">Fusarium graminearum</name>
    <dbReference type="NCBI Taxonomy" id="5518"/>
    <lineage>
        <taxon>Eukaryota</taxon>
        <taxon>Fungi</taxon>
        <taxon>Dikarya</taxon>
        <taxon>Ascomycota</taxon>
        <taxon>Pezizomycotina</taxon>
        <taxon>Sordariomycetes</taxon>
        <taxon>Hypocreomycetidae</taxon>
        <taxon>Hypocreales</taxon>
        <taxon>Nectriaceae</taxon>
        <taxon>Fusarium</taxon>
    </lineage>
</organism>
<dbReference type="Proteomes" id="UP000746612">
    <property type="component" value="Unassembled WGS sequence"/>
</dbReference>
<reference evidence="2" key="1">
    <citation type="submission" date="2021-03" db="EMBL/GenBank/DDBJ databases">
        <authorList>
            <person name="Alouane T."/>
            <person name="Langin T."/>
            <person name="Bonhomme L."/>
        </authorList>
    </citation>
    <scope>NUCLEOTIDE SEQUENCE</scope>
    <source>
        <strain evidence="2">MDC_Fg202</strain>
    </source>
</reference>